<protein>
    <recommendedName>
        <fullName evidence="4">HTH marR-type domain-containing protein</fullName>
    </recommendedName>
</protein>
<organism evidence="5 6">
    <name type="scientific">Roseiterribacter gracilis</name>
    <dbReference type="NCBI Taxonomy" id="2812848"/>
    <lineage>
        <taxon>Bacteria</taxon>
        <taxon>Pseudomonadati</taxon>
        <taxon>Pseudomonadota</taxon>
        <taxon>Alphaproteobacteria</taxon>
        <taxon>Rhodospirillales</taxon>
        <taxon>Roseiterribacteraceae</taxon>
        <taxon>Roseiterribacter</taxon>
    </lineage>
</organism>
<dbReference type="EMBL" id="BOPV01000001">
    <property type="protein sequence ID" value="GIL41598.1"/>
    <property type="molecule type" value="Genomic_DNA"/>
</dbReference>
<dbReference type="PANTHER" id="PTHR42756:SF1">
    <property type="entry name" value="TRANSCRIPTIONAL REPRESSOR OF EMRAB OPERON"/>
    <property type="match status" value="1"/>
</dbReference>
<dbReference type="SUPFAM" id="SSF46785">
    <property type="entry name" value="Winged helix' DNA-binding domain"/>
    <property type="match status" value="1"/>
</dbReference>
<dbReference type="GO" id="GO:0003700">
    <property type="term" value="F:DNA-binding transcription factor activity"/>
    <property type="evidence" value="ECO:0007669"/>
    <property type="project" value="InterPro"/>
</dbReference>
<evidence type="ECO:0000313" key="6">
    <source>
        <dbReference type="Proteomes" id="UP000681075"/>
    </source>
</evidence>
<dbReference type="PANTHER" id="PTHR42756">
    <property type="entry name" value="TRANSCRIPTIONAL REGULATOR, MARR"/>
    <property type="match status" value="1"/>
</dbReference>
<gene>
    <name evidence="5" type="ORF">TMPK1_38350</name>
</gene>
<keyword evidence="6" id="KW-1185">Reference proteome</keyword>
<dbReference type="AlphaFoldDB" id="A0A8S8XC64"/>
<keyword evidence="3" id="KW-0804">Transcription</keyword>
<evidence type="ECO:0000259" key="4">
    <source>
        <dbReference type="PROSITE" id="PS50995"/>
    </source>
</evidence>
<evidence type="ECO:0000256" key="3">
    <source>
        <dbReference type="ARBA" id="ARBA00023163"/>
    </source>
</evidence>
<evidence type="ECO:0000313" key="5">
    <source>
        <dbReference type="EMBL" id="GIL41598.1"/>
    </source>
</evidence>
<feature type="domain" description="HTH marR-type" evidence="4">
    <location>
        <begin position="15"/>
        <end position="147"/>
    </location>
</feature>
<reference evidence="5" key="1">
    <citation type="submission" date="2021-02" db="EMBL/GenBank/DDBJ databases">
        <title>Genome sequence of Rhodospirillales sp. strain TMPK1 isolated from soil.</title>
        <authorList>
            <person name="Nakai R."/>
            <person name="Kusada H."/>
            <person name="Tamaki H."/>
        </authorList>
    </citation>
    <scope>NUCLEOTIDE SEQUENCE</scope>
    <source>
        <strain evidence="5">TMPK1</strain>
    </source>
</reference>
<comment type="caution">
    <text evidence="5">The sequence shown here is derived from an EMBL/GenBank/DDBJ whole genome shotgun (WGS) entry which is preliminary data.</text>
</comment>
<keyword evidence="1" id="KW-0805">Transcription regulation</keyword>
<name>A0A8S8XC64_9PROT</name>
<dbReference type="SMART" id="SM00347">
    <property type="entry name" value="HTH_MARR"/>
    <property type="match status" value="1"/>
</dbReference>
<accession>A0A8S8XC64</accession>
<dbReference type="Gene3D" id="1.10.10.10">
    <property type="entry name" value="Winged helix-like DNA-binding domain superfamily/Winged helix DNA-binding domain"/>
    <property type="match status" value="1"/>
</dbReference>
<keyword evidence="2" id="KW-0238">DNA-binding</keyword>
<evidence type="ECO:0000256" key="2">
    <source>
        <dbReference type="ARBA" id="ARBA00023125"/>
    </source>
</evidence>
<dbReference type="Pfam" id="PF12802">
    <property type="entry name" value="MarR_2"/>
    <property type="match status" value="1"/>
</dbReference>
<dbReference type="GO" id="GO:0003677">
    <property type="term" value="F:DNA binding"/>
    <property type="evidence" value="ECO:0007669"/>
    <property type="project" value="UniProtKB-KW"/>
</dbReference>
<dbReference type="InterPro" id="IPR000835">
    <property type="entry name" value="HTH_MarR-typ"/>
</dbReference>
<dbReference type="PRINTS" id="PR00598">
    <property type="entry name" value="HTHMARR"/>
</dbReference>
<dbReference type="InterPro" id="IPR036388">
    <property type="entry name" value="WH-like_DNA-bd_sf"/>
</dbReference>
<sequence length="147" mass="16732">MEEIDDDRLDLGDLSELLGFQLRLAQAAMHRDFVEAMGDLDFKQRPLATLMLIGSNPGVSQIALANTLGTDRATMMMMVDKLQDRGLLIRTRSTADRRRQALHLTPAGTKAIRDARRRIQTHEKKFIDLFTPAELKKLREFLQRISA</sequence>
<dbReference type="PROSITE" id="PS50995">
    <property type="entry name" value="HTH_MARR_2"/>
    <property type="match status" value="1"/>
</dbReference>
<dbReference type="InterPro" id="IPR036390">
    <property type="entry name" value="WH_DNA-bd_sf"/>
</dbReference>
<evidence type="ECO:0000256" key="1">
    <source>
        <dbReference type="ARBA" id="ARBA00023015"/>
    </source>
</evidence>
<proteinExistence type="predicted"/>
<dbReference type="Proteomes" id="UP000681075">
    <property type="component" value="Unassembled WGS sequence"/>
</dbReference>